<dbReference type="PROSITE" id="PS51679">
    <property type="entry name" value="SAM_MT_C5"/>
    <property type="match status" value="1"/>
</dbReference>
<feature type="region of interest" description="Disordered" evidence="4">
    <location>
        <begin position="602"/>
        <end position="667"/>
    </location>
</feature>
<feature type="domain" description="PWWP" evidence="5">
    <location>
        <begin position="687"/>
        <end position="770"/>
    </location>
</feature>
<dbReference type="InterPro" id="IPR029063">
    <property type="entry name" value="SAM-dependent_MTases_sf"/>
</dbReference>
<comment type="similarity">
    <text evidence="3">Belongs to the class I-like SAM-binding methyltransferase superfamily. C5-methyltransferase family.</text>
</comment>
<dbReference type="OMA" id="APCCDIM"/>
<dbReference type="InParanoid" id="C1FEC6"/>
<reference evidence="6 7" key="1">
    <citation type="journal article" date="2009" name="Science">
        <title>Green evolution and dynamic adaptations revealed by genomes of the marine picoeukaryotes Micromonas.</title>
        <authorList>
            <person name="Worden A.Z."/>
            <person name="Lee J.H."/>
            <person name="Mock T."/>
            <person name="Rouze P."/>
            <person name="Simmons M.P."/>
            <person name="Aerts A.L."/>
            <person name="Allen A.E."/>
            <person name="Cuvelier M.L."/>
            <person name="Derelle E."/>
            <person name="Everett M.V."/>
            <person name="Foulon E."/>
            <person name="Grimwood J."/>
            <person name="Gundlach H."/>
            <person name="Henrissat B."/>
            <person name="Napoli C."/>
            <person name="McDonald S.M."/>
            <person name="Parker M.S."/>
            <person name="Rombauts S."/>
            <person name="Salamov A."/>
            <person name="Von Dassow P."/>
            <person name="Badger J.H."/>
            <person name="Coutinho P.M."/>
            <person name="Demir E."/>
            <person name="Dubchak I."/>
            <person name="Gentemann C."/>
            <person name="Eikrem W."/>
            <person name="Gready J.E."/>
            <person name="John U."/>
            <person name="Lanier W."/>
            <person name="Lindquist E.A."/>
            <person name="Lucas S."/>
            <person name="Mayer K.F."/>
            <person name="Moreau H."/>
            <person name="Not F."/>
            <person name="Otillar R."/>
            <person name="Panaud O."/>
            <person name="Pangilinan J."/>
            <person name="Paulsen I."/>
            <person name="Piegu B."/>
            <person name="Poliakov A."/>
            <person name="Robbens S."/>
            <person name="Schmutz J."/>
            <person name="Toulza E."/>
            <person name="Wyss T."/>
            <person name="Zelensky A."/>
            <person name="Zhou K."/>
            <person name="Armbrust E.V."/>
            <person name="Bhattacharya D."/>
            <person name="Goodenough U.W."/>
            <person name="Van de Peer Y."/>
            <person name="Grigoriev I.V."/>
        </authorList>
    </citation>
    <scope>NUCLEOTIDE SEQUENCE [LARGE SCALE GENOMIC DNA]</scope>
    <source>
        <strain evidence="7">RCC299 / NOUM17</strain>
    </source>
</reference>
<dbReference type="GO" id="GO:0032259">
    <property type="term" value="P:methylation"/>
    <property type="evidence" value="ECO:0007669"/>
    <property type="project" value="UniProtKB-KW"/>
</dbReference>
<protein>
    <recommendedName>
        <fullName evidence="5">PWWP domain-containing protein</fullName>
    </recommendedName>
</protein>
<comment type="caution">
    <text evidence="3">Lacks conserved residue(s) required for the propagation of feature annotation.</text>
</comment>
<evidence type="ECO:0000256" key="3">
    <source>
        <dbReference type="PROSITE-ProRule" id="PRU01016"/>
    </source>
</evidence>
<feature type="compositionally biased region" description="Acidic residues" evidence="4">
    <location>
        <begin position="656"/>
        <end position="666"/>
    </location>
</feature>
<dbReference type="Pfam" id="PF00145">
    <property type="entry name" value="DNA_methylase"/>
    <property type="match status" value="2"/>
</dbReference>
<dbReference type="Pfam" id="PF00855">
    <property type="entry name" value="PWWP"/>
    <property type="match status" value="1"/>
</dbReference>
<evidence type="ECO:0000256" key="2">
    <source>
        <dbReference type="ARBA" id="ARBA00022679"/>
    </source>
</evidence>
<sequence>MKIVTLFTGIGGLDLGFSQAGHDVIMQVESDERCASVLKTHFPGARLHRDISSLEELPAETEVLAAAVQWPEQDLDERIDKSSREQIWLPASRASVMAEHAHIFRLLATCAVPWVVLDIPVALLEWTTAAIPARPPHLANLVKDLEFLGYRWAYRVVNLLGFGLPQRRHRILLVASVHGDPRDVILSQFNQCRGECAGKGLKECYKCFTTDPQYDEPSKMAACVDLLQKRRPPTLHETDSLTPRNARRVCIVREDLKSASMLSVADAERLMGFPEGWTRARGCLSGLASTKVHAELRRQDIETDSPKDTSMVGDMPRRNLVKKCNNLIAPDSATDVLGTHYSTKEHFRRGSGDDRYPRFSFAKPCSPASASVEVNLQSANVQTDTCSNAEYIEHEVTGGEIGEESMITPEEASRIIRMFLLVTASAVPMAKWIGEQLNNPYNVKFQNWQLGIPFHKEIIGGLDAPEGRAWPRAAWNVLTRSRTGAELEQMVWNGRHALRDCSDTPLCVPFTPLGEFLPHNGVAPSKQAASAYVTALQISHFDIPDFVINILDPCGAVTTANASRRGSEKPHCTDLIRLENLAELASAQPSIFPFMDVGKDELRKPDEEGDGCSNDDESGFGSIVGTRFSGGVSPTENEKMTMTCKGEPPFEYVPSGEEDESNEDDPFLAGRPVWAPWKLGKGADNILWPGISLHRERNKEIIPDAALKMKVKGSSANSHQLVIFFGDRTYQWLPTSSLINFRDARFKECMNQNVKRYAATFQRACEEARVWFRTWKNVQFQNHHRSLSQQEQGNPPYTEGTGTKPDTENTITRWAHRNGLAERFDFDTCKSKLLAGQNMTVLPHISGGTRLLGIVSSGPVSYAGALGSSAEPEPCGFCRICHSRTTAAMRAATLSDVKHNIQRHLKCPQIHIVQMARTGHVGALLALRRENAVGIRVMLLMDPNGIFSCGKISSFDSTRFSHDVKFDDGVVATRLMLWDESIQILEKQSDPSSHAPVAVSFHAAEHAKLGLPSREAFAKMISSAEREMKLEKDDNDCAKIRKRKSPDVPVDVLGLAGVRCESCARSHKGIAYCIARGHNRKSVSKAKAATLSSNTQSTIHEFKAEAMPRATVRRGGNGKFVVSESVGAALATAGVEIPERCPLCIRRKKGLAHCLKKGHIAGAETAAAMIVPDSLTRWSNKGVSTARKLHEDIYGAALTESQQTIILASDAQGLRACQSYEDSGGIAQNNSVTTQAIAAAAMAAAFARAAGRAPVPVRPANSP</sequence>
<dbReference type="SUPFAM" id="SSF53335">
    <property type="entry name" value="S-adenosyl-L-methionine-dependent methyltransferases"/>
    <property type="match status" value="1"/>
</dbReference>
<organism evidence="6 7">
    <name type="scientific">Micromonas commoda (strain RCC299 / NOUM17 / CCMP2709)</name>
    <name type="common">Picoplanktonic green alga</name>
    <dbReference type="NCBI Taxonomy" id="296587"/>
    <lineage>
        <taxon>Eukaryota</taxon>
        <taxon>Viridiplantae</taxon>
        <taxon>Chlorophyta</taxon>
        <taxon>Mamiellophyceae</taxon>
        <taxon>Mamiellales</taxon>
        <taxon>Mamiellaceae</taxon>
        <taxon>Micromonas</taxon>
    </lineage>
</organism>
<dbReference type="Proteomes" id="UP000002009">
    <property type="component" value="Chromosome 1"/>
</dbReference>
<keyword evidence="2 3" id="KW-0808">Transferase</keyword>
<dbReference type="InterPro" id="IPR000313">
    <property type="entry name" value="PWWP_dom"/>
</dbReference>
<dbReference type="KEGG" id="mis:MICPUN_55395"/>
<feature type="region of interest" description="Disordered" evidence="4">
    <location>
        <begin position="783"/>
        <end position="809"/>
    </location>
</feature>
<keyword evidence="1 3" id="KW-0489">Methyltransferase</keyword>
<dbReference type="EMBL" id="CP001574">
    <property type="protein sequence ID" value="ACO68938.1"/>
    <property type="molecule type" value="Genomic_DNA"/>
</dbReference>
<evidence type="ECO:0000256" key="4">
    <source>
        <dbReference type="SAM" id="MobiDB-lite"/>
    </source>
</evidence>
<evidence type="ECO:0000313" key="7">
    <source>
        <dbReference type="Proteomes" id="UP000002009"/>
    </source>
</evidence>
<dbReference type="RefSeq" id="XP_002507680.1">
    <property type="nucleotide sequence ID" value="XM_002507634.1"/>
</dbReference>
<accession>C1FEC6</accession>
<feature type="compositionally biased region" description="Polar residues" evidence="4">
    <location>
        <begin position="783"/>
        <end position="795"/>
    </location>
</feature>
<dbReference type="SUPFAM" id="SSF63748">
    <property type="entry name" value="Tudor/PWWP/MBT"/>
    <property type="match status" value="1"/>
</dbReference>
<name>C1FEC6_MICCC</name>
<dbReference type="PRINTS" id="PR00105">
    <property type="entry name" value="C5METTRFRASE"/>
</dbReference>
<gene>
    <name evidence="6" type="ORF">MICPUN_55395</name>
</gene>
<evidence type="ECO:0000313" key="6">
    <source>
        <dbReference type="EMBL" id="ACO68938.1"/>
    </source>
</evidence>
<feature type="compositionally biased region" description="Acidic residues" evidence="4">
    <location>
        <begin position="607"/>
        <end position="618"/>
    </location>
</feature>
<proteinExistence type="inferred from homology"/>
<evidence type="ECO:0000259" key="5">
    <source>
        <dbReference type="Pfam" id="PF00855"/>
    </source>
</evidence>
<dbReference type="GeneID" id="8250599"/>
<dbReference type="eggNOG" id="ENOG502SG13">
    <property type="taxonomic scope" value="Eukaryota"/>
</dbReference>
<dbReference type="InterPro" id="IPR001525">
    <property type="entry name" value="C5_MeTfrase"/>
</dbReference>
<evidence type="ECO:0000256" key="1">
    <source>
        <dbReference type="ARBA" id="ARBA00022603"/>
    </source>
</evidence>
<dbReference type="Gene3D" id="2.30.30.140">
    <property type="match status" value="1"/>
</dbReference>
<dbReference type="GO" id="GO:0008168">
    <property type="term" value="F:methyltransferase activity"/>
    <property type="evidence" value="ECO:0007669"/>
    <property type="project" value="UniProtKB-KW"/>
</dbReference>
<dbReference type="CDD" id="cd05162">
    <property type="entry name" value="PWWP"/>
    <property type="match status" value="1"/>
</dbReference>
<dbReference type="OrthoDB" id="496767at2759"/>
<dbReference type="Gene3D" id="3.40.50.150">
    <property type="entry name" value="Vaccinia Virus protein VP39"/>
    <property type="match status" value="1"/>
</dbReference>
<keyword evidence="3" id="KW-0949">S-adenosyl-L-methionine</keyword>
<keyword evidence="7" id="KW-1185">Reference proteome</keyword>
<dbReference type="AlphaFoldDB" id="C1FEC6"/>